<feature type="compositionally biased region" description="Basic and acidic residues" evidence="1">
    <location>
        <begin position="113"/>
        <end position="122"/>
    </location>
</feature>
<keyword evidence="3" id="KW-1185">Reference proteome</keyword>
<accession>A0A8J5M8L9</accession>
<evidence type="ECO:0000256" key="1">
    <source>
        <dbReference type="SAM" id="MobiDB-lite"/>
    </source>
</evidence>
<feature type="region of interest" description="Disordered" evidence="1">
    <location>
        <begin position="67"/>
        <end position="138"/>
    </location>
</feature>
<name>A0A8J5M8L9_9STRA</name>
<evidence type="ECO:0000313" key="3">
    <source>
        <dbReference type="Proteomes" id="UP000709295"/>
    </source>
</evidence>
<dbReference type="AlphaFoldDB" id="A0A8J5M8L9"/>
<organism evidence="2 3">
    <name type="scientific">Phytophthora aleatoria</name>
    <dbReference type="NCBI Taxonomy" id="2496075"/>
    <lineage>
        <taxon>Eukaryota</taxon>
        <taxon>Sar</taxon>
        <taxon>Stramenopiles</taxon>
        <taxon>Oomycota</taxon>
        <taxon>Peronosporomycetes</taxon>
        <taxon>Peronosporales</taxon>
        <taxon>Peronosporaceae</taxon>
        <taxon>Phytophthora</taxon>
    </lineage>
</organism>
<dbReference type="EMBL" id="JAENGY010000305">
    <property type="protein sequence ID" value="KAG6966410.1"/>
    <property type="molecule type" value="Genomic_DNA"/>
</dbReference>
<protein>
    <submittedName>
        <fullName evidence="2">Uncharacterized protein</fullName>
    </submittedName>
</protein>
<feature type="region of interest" description="Disordered" evidence="1">
    <location>
        <begin position="1"/>
        <end position="52"/>
    </location>
</feature>
<gene>
    <name evidence="2" type="ORF">JG688_00006785</name>
</gene>
<dbReference type="Proteomes" id="UP000709295">
    <property type="component" value="Unassembled WGS sequence"/>
</dbReference>
<evidence type="ECO:0000313" key="2">
    <source>
        <dbReference type="EMBL" id="KAG6966410.1"/>
    </source>
</evidence>
<comment type="caution">
    <text evidence="2">The sequence shown here is derived from an EMBL/GenBank/DDBJ whole genome shotgun (WGS) entry which is preliminary data.</text>
</comment>
<proteinExistence type="predicted"/>
<feature type="compositionally biased region" description="Polar residues" evidence="1">
    <location>
        <begin position="67"/>
        <end position="87"/>
    </location>
</feature>
<reference evidence="2" key="1">
    <citation type="submission" date="2021-01" db="EMBL/GenBank/DDBJ databases">
        <title>Phytophthora aleatoria, a newly-described species from Pinus radiata is distinct from Phytophthora cactorum isolates based on comparative genomics.</title>
        <authorList>
            <person name="Mcdougal R."/>
            <person name="Panda P."/>
            <person name="Williams N."/>
            <person name="Studholme D.J."/>
        </authorList>
    </citation>
    <scope>NUCLEOTIDE SEQUENCE</scope>
    <source>
        <strain evidence="2">NZFS 4037</strain>
    </source>
</reference>
<sequence length="138" mass="15365">MERAVSAASDANDAPTQVQTPHAHVPPTAKAHSPEDHVPSSTPKTYFAQPMQKHETYQVFRMPTSTSAEARNADLSQRGSATPTTVIPPSFGKYYRRNHPLGRLTYANHTSNRRVDDADRQSHSRRTKCAGSLRLSRR</sequence>